<name>A0A9K3KKL8_9STRA</name>
<proteinExistence type="predicted"/>
<reference evidence="2" key="1">
    <citation type="journal article" date="2021" name="Sci. Rep.">
        <title>Diploid genomic architecture of Nitzschia inconspicua, an elite biomass production diatom.</title>
        <authorList>
            <person name="Oliver A."/>
            <person name="Podell S."/>
            <person name="Pinowska A."/>
            <person name="Traller J.C."/>
            <person name="Smith S.R."/>
            <person name="McClure R."/>
            <person name="Beliaev A."/>
            <person name="Bohutskyi P."/>
            <person name="Hill E.A."/>
            <person name="Rabines A."/>
            <person name="Zheng H."/>
            <person name="Allen L.Z."/>
            <person name="Kuo A."/>
            <person name="Grigoriev I.V."/>
            <person name="Allen A.E."/>
            <person name="Hazlebeck D."/>
            <person name="Allen E.E."/>
        </authorList>
    </citation>
    <scope>NUCLEOTIDE SEQUENCE</scope>
    <source>
        <strain evidence="2">Hildebrandi</strain>
    </source>
</reference>
<dbReference type="EMBL" id="JAGRRH010000022">
    <property type="protein sequence ID" value="KAG7345484.1"/>
    <property type="molecule type" value="Genomic_DNA"/>
</dbReference>
<dbReference type="OrthoDB" id="10584415at2759"/>
<feature type="region of interest" description="Disordered" evidence="1">
    <location>
        <begin position="1"/>
        <end position="29"/>
    </location>
</feature>
<gene>
    <name evidence="2" type="ORF">IV203_033015</name>
</gene>
<feature type="compositionally biased region" description="Polar residues" evidence="1">
    <location>
        <begin position="73"/>
        <end position="92"/>
    </location>
</feature>
<keyword evidence="3" id="KW-1185">Reference proteome</keyword>
<evidence type="ECO:0000256" key="1">
    <source>
        <dbReference type="SAM" id="MobiDB-lite"/>
    </source>
</evidence>
<protein>
    <submittedName>
        <fullName evidence="2">Uncharacterized protein</fullName>
    </submittedName>
</protein>
<evidence type="ECO:0000313" key="2">
    <source>
        <dbReference type="EMBL" id="KAG7345484.1"/>
    </source>
</evidence>
<reference evidence="2" key="2">
    <citation type="submission" date="2021-04" db="EMBL/GenBank/DDBJ databases">
        <authorList>
            <person name="Podell S."/>
        </authorList>
    </citation>
    <scope>NUCLEOTIDE SEQUENCE</scope>
    <source>
        <strain evidence="2">Hildebrandi</strain>
    </source>
</reference>
<dbReference type="AlphaFoldDB" id="A0A9K3KKL8"/>
<feature type="compositionally biased region" description="Low complexity" evidence="1">
    <location>
        <begin position="52"/>
        <end position="61"/>
    </location>
</feature>
<organism evidence="2 3">
    <name type="scientific">Nitzschia inconspicua</name>
    <dbReference type="NCBI Taxonomy" id="303405"/>
    <lineage>
        <taxon>Eukaryota</taxon>
        <taxon>Sar</taxon>
        <taxon>Stramenopiles</taxon>
        <taxon>Ochrophyta</taxon>
        <taxon>Bacillariophyta</taxon>
        <taxon>Bacillariophyceae</taxon>
        <taxon>Bacillariophycidae</taxon>
        <taxon>Bacillariales</taxon>
        <taxon>Bacillariaceae</taxon>
        <taxon>Nitzschia</taxon>
    </lineage>
</organism>
<feature type="compositionally biased region" description="Acidic residues" evidence="1">
    <location>
        <begin position="309"/>
        <end position="322"/>
    </location>
</feature>
<feature type="compositionally biased region" description="Polar residues" evidence="1">
    <location>
        <begin position="201"/>
        <end position="213"/>
    </location>
</feature>
<dbReference type="Proteomes" id="UP000693970">
    <property type="component" value="Unassembled WGS sequence"/>
</dbReference>
<sequence length="537" mass="60277">MSSSSSSTMTTVPSNCVASRNLDDDSDDDDLAFLAPRVFPYPSTKKKKKSTTSKVVNTSTTANKNKRKRLIQKSPQDRNSNMTNTQGNILNTKRNDPGWIEEQAKKIVDGLSMDIVRGVVDTDMVGWEVVKKGKGKGVIFKYYPTIRLDADNDEGRVLLEEKQQTSRVKNGIIVKYLGVSWSLASKYDYITENRWEPCNFGSESTVANQSSSPTKKRGRGRKGSTQQSLDDEGRLKNFLNHIKSSARFKHEPVDWKVEELAVRKIWEAVAKQQKEYETKKAYEEEERATMRLLAPVVSQDESSPPVNDDQYEQSDDEEDDDKDVGVGQSSLVGSNSKENGTPPMLQTNDEVEFYAPEGVAGNPTWLRRAKILGIRPHHEYPLVFSELINLPRTHHVRKLPNGYYRAIQTYQLSEQGETNIAASLNNQVSNLKRAREEVNKAADHFWKIGQAKNGNAVLASKQSKGTSSECAALSFSVVIDRRQNEKNDAPLSAKESKMSSHSKRSNGLTTVENIISENTDPQPRSKRQRKSTARTNL</sequence>
<feature type="compositionally biased region" description="Low complexity" evidence="1">
    <location>
        <begin position="1"/>
        <end position="11"/>
    </location>
</feature>
<feature type="compositionally biased region" description="Basic residues" evidence="1">
    <location>
        <begin position="524"/>
        <end position="537"/>
    </location>
</feature>
<evidence type="ECO:0000313" key="3">
    <source>
        <dbReference type="Proteomes" id="UP000693970"/>
    </source>
</evidence>
<feature type="region of interest" description="Disordered" evidence="1">
    <location>
        <begin position="295"/>
        <end position="348"/>
    </location>
</feature>
<feature type="compositionally biased region" description="Polar residues" evidence="1">
    <location>
        <begin position="505"/>
        <end position="522"/>
    </location>
</feature>
<feature type="region of interest" description="Disordered" evidence="1">
    <location>
        <begin position="201"/>
        <end position="233"/>
    </location>
</feature>
<feature type="region of interest" description="Disordered" evidence="1">
    <location>
        <begin position="485"/>
        <end position="537"/>
    </location>
</feature>
<comment type="caution">
    <text evidence="2">The sequence shown here is derived from an EMBL/GenBank/DDBJ whole genome shotgun (WGS) entry which is preliminary data.</text>
</comment>
<feature type="region of interest" description="Disordered" evidence="1">
    <location>
        <begin position="42"/>
        <end position="95"/>
    </location>
</feature>
<feature type="compositionally biased region" description="Basic and acidic residues" evidence="1">
    <location>
        <begin position="485"/>
        <end position="498"/>
    </location>
</feature>
<accession>A0A9K3KKL8</accession>
<feature type="compositionally biased region" description="Polar residues" evidence="1">
    <location>
        <begin position="327"/>
        <end position="348"/>
    </location>
</feature>